<feature type="region of interest" description="Disordered" evidence="1">
    <location>
        <begin position="1"/>
        <end position="80"/>
    </location>
</feature>
<dbReference type="RefSeq" id="WP_260726538.1">
    <property type="nucleotide sequence ID" value="NZ_BAAABS010000010.1"/>
</dbReference>
<name>A0ABY5Z548_9ACTN</name>
<proteinExistence type="predicted"/>
<evidence type="ECO:0000256" key="1">
    <source>
        <dbReference type="SAM" id="MobiDB-lite"/>
    </source>
</evidence>
<evidence type="ECO:0000313" key="2">
    <source>
        <dbReference type="EMBL" id="UWZ37176.1"/>
    </source>
</evidence>
<sequence length="80" mass="8778">MGKAKKNSNFDSRASRGISRSDDDFGHPDDDRSGDMTISPDMIGSGESTNANTATMRAKTKMQQDQQTSLQDKRGNLPDR</sequence>
<feature type="compositionally biased region" description="Basic and acidic residues" evidence="1">
    <location>
        <begin position="19"/>
        <end position="34"/>
    </location>
</feature>
<protein>
    <submittedName>
        <fullName evidence="2">Uncharacterized protein</fullName>
    </submittedName>
</protein>
<reference evidence="2" key="1">
    <citation type="submission" date="2021-04" db="EMBL/GenBank/DDBJ databases">
        <title>Biosynthetic gene clusters of Dactylosporangioum roseum.</title>
        <authorList>
            <person name="Hartkoorn R.C."/>
            <person name="Beaudoing E."/>
            <person name="Hot D."/>
            <person name="Moureu S."/>
        </authorList>
    </citation>
    <scope>NUCLEOTIDE SEQUENCE</scope>
    <source>
        <strain evidence="2">NRRL B-16295</strain>
    </source>
</reference>
<feature type="compositionally biased region" description="Basic and acidic residues" evidence="1">
    <location>
        <begin position="71"/>
        <end position="80"/>
    </location>
</feature>
<evidence type="ECO:0000313" key="3">
    <source>
        <dbReference type="Proteomes" id="UP001058271"/>
    </source>
</evidence>
<accession>A0ABY5Z548</accession>
<feature type="compositionally biased region" description="Polar residues" evidence="1">
    <location>
        <begin position="46"/>
        <end position="70"/>
    </location>
</feature>
<organism evidence="2 3">
    <name type="scientific">Dactylosporangium roseum</name>
    <dbReference type="NCBI Taxonomy" id="47989"/>
    <lineage>
        <taxon>Bacteria</taxon>
        <taxon>Bacillati</taxon>
        <taxon>Actinomycetota</taxon>
        <taxon>Actinomycetes</taxon>
        <taxon>Micromonosporales</taxon>
        <taxon>Micromonosporaceae</taxon>
        <taxon>Dactylosporangium</taxon>
    </lineage>
</organism>
<dbReference type="EMBL" id="CP073721">
    <property type="protein sequence ID" value="UWZ37176.1"/>
    <property type="molecule type" value="Genomic_DNA"/>
</dbReference>
<gene>
    <name evidence="2" type="ORF">Drose_02350</name>
</gene>
<keyword evidence="3" id="KW-1185">Reference proteome</keyword>
<dbReference type="Proteomes" id="UP001058271">
    <property type="component" value="Chromosome"/>
</dbReference>